<organism evidence="4 6">
    <name type="scientific">Wallemia mellicola</name>
    <dbReference type="NCBI Taxonomy" id="1708541"/>
    <lineage>
        <taxon>Eukaryota</taxon>
        <taxon>Fungi</taxon>
        <taxon>Dikarya</taxon>
        <taxon>Basidiomycota</taxon>
        <taxon>Wallemiomycotina</taxon>
        <taxon>Wallemiomycetes</taxon>
        <taxon>Wallemiales</taxon>
        <taxon>Wallemiaceae</taxon>
        <taxon>Wallemia</taxon>
    </lineage>
</organism>
<sequence length="559" mass="62278">MLIKPIRTNFKRINIRNYSIKHQKRSRIIDILLFSSASLGLYALYSHFSHNQSLPLISTNSFTIPTKNKDGIPTITTIKKLSSNAINQLLRANESATSINRPGSSLIKEYHNNSISSNNPIEDRSSQIFLERDFKPKDISNFCRKGDLYFFCVFDGHSGFKTSDLLSKSLIPFTVLHLSSLFNNIQPTSSNYFDNLKNKFLPINFSNPLDSQPKFVIQAIKNAFISLDNALLQAPINTLNQLPKTISPPKSPDESLLSVLSGSCALMAYFDELRQDLYIALTGDSRAVAGYYENGKWRVEVLTNDQTGKSKSEIQRIQSEHPSAESPYVIQRGRVLGGLEPTRAFGDARYKWSAPLQSQLSNALLPPSYPIRGPPRGLLTPPYVTAEPEVTHRKIDKSNKPQFLILATDGLWDRLSNEEAVALVGKALDGTGPLGGSKGKSIMSKSELLENVVSIKGDKQIQKPIQSSNHNQTVSESDESQYIFNESNLSTLLIKNALGGAHENQVSALLSIPAPHSRRFFDDTTVSVIILNDEDNKFQNLNIKKQIANVQKLQDNLKM</sequence>
<evidence type="ECO:0000313" key="4">
    <source>
        <dbReference type="EMBL" id="TIC60565.1"/>
    </source>
</evidence>
<dbReference type="CDD" id="cd00143">
    <property type="entry name" value="PP2Cc"/>
    <property type="match status" value="1"/>
</dbReference>
<dbReference type="EMBL" id="SPRW01000027">
    <property type="protein sequence ID" value="TIC64536.1"/>
    <property type="molecule type" value="Genomic_DNA"/>
</dbReference>
<dbReference type="InterPro" id="IPR036457">
    <property type="entry name" value="PPM-type-like_dom_sf"/>
</dbReference>
<name>A0A4T0RNI0_9BASI</name>
<gene>
    <name evidence="5" type="ORF">E3Q02_02609</name>
    <name evidence="4" type="ORF">E3Q03_03108</name>
    <name evidence="3" type="ORF">E3Q17_02308</name>
    <name evidence="2" type="ORF">E3Q22_02626</name>
</gene>
<dbReference type="Proteomes" id="UP000310685">
    <property type="component" value="Unassembled WGS sequence"/>
</dbReference>
<dbReference type="EMBL" id="SPRH01000025">
    <property type="protein sequence ID" value="TIC00065.1"/>
    <property type="molecule type" value="Genomic_DNA"/>
</dbReference>
<dbReference type="PANTHER" id="PTHR13832:SF792">
    <property type="entry name" value="GM14286P"/>
    <property type="match status" value="1"/>
</dbReference>
<dbReference type="InterPro" id="IPR015655">
    <property type="entry name" value="PP2C"/>
</dbReference>
<protein>
    <submittedName>
        <fullName evidence="4">Protein serine/threonine phosphatase 2C</fullName>
    </submittedName>
</protein>
<feature type="domain" description="PPM-type phosphatase" evidence="1">
    <location>
        <begin position="109"/>
        <end position="531"/>
    </location>
</feature>
<evidence type="ECO:0000313" key="8">
    <source>
        <dbReference type="Proteomes" id="UP000309601"/>
    </source>
</evidence>
<dbReference type="SMART" id="SM00332">
    <property type="entry name" value="PP2Cc"/>
    <property type="match status" value="1"/>
</dbReference>
<dbReference type="Proteomes" id="UP000309601">
    <property type="component" value="Unassembled WGS sequence"/>
</dbReference>
<dbReference type="EMBL" id="SPRC01000026">
    <property type="protein sequence ID" value="TIB78386.1"/>
    <property type="molecule type" value="Genomic_DNA"/>
</dbReference>
<evidence type="ECO:0000259" key="1">
    <source>
        <dbReference type="PROSITE" id="PS51746"/>
    </source>
</evidence>
<dbReference type="Pfam" id="PF00481">
    <property type="entry name" value="PP2C"/>
    <property type="match status" value="1"/>
</dbReference>
<accession>A0A4T0RNI0</accession>
<dbReference type="Gene3D" id="3.60.40.10">
    <property type="entry name" value="PPM-type phosphatase domain"/>
    <property type="match status" value="1"/>
</dbReference>
<dbReference type="GO" id="GO:0004741">
    <property type="term" value="F:[pyruvate dehydrogenase (acetyl-transferring)]-phosphatase activity"/>
    <property type="evidence" value="ECO:0007669"/>
    <property type="project" value="TreeGrafter"/>
</dbReference>
<evidence type="ECO:0000313" key="7">
    <source>
        <dbReference type="Proteomes" id="UP000307169"/>
    </source>
</evidence>
<dbReference type="PANTHER" id="PTHR13832">
    <property type="entry name" value="PROTEIN PHOSPHATASE 2C"/>
    <property type="match status" value="1"/>
</dbReference>
<dbReference type="PROSITE" id="PS51746">
    <property type="entry name" value="PPM_2"/>
    <property type="match status" value="1"/>
</dbReference>
<dbReference type="GO" id="GO:0005739">
    <property type="term" value="C:mitochondrion"/>
    <property type="evidence" value="ECO:0007669"/>
    <property type="project" value="TreeGrafter"/>
</dbReference>
<evidence type="ECO:0000313" key="5">
    <source>
        <dbReference type="EMBL" id="TIC64536.1"/>
    </source>
</evidence>
<proteinExistence type="predicted"/>
<dbReference type="Proteomes" id="UP000307169">
    <property type="component" value="Unassembled WGS sequence"/>
</dbReference>
<evidence type="ECO:0000313" key="9">
    <source>
        <dbReference type="Proteomes" id="UP000310685"/>
    </source>
</evidence>
<comment type="caution">
    <text evidence="4">The sequence shown here is derived from an EMBL/GenBank/DDBJ whole genome shotgun (WGS) entry which is preliminary data.</text>
</comment>
<dbReference type="InterPro" id="IPR001932">
    <property type="entry name" value="PPM-type_phosphatase-like_dom"/>
</dbReference>
<dbReference type="SUPFAM" id="SSF81606">
    <property type="entry name" value="PP2C-like"/>
    <property type="match status" value="1"/>
</dbReference>
<dbReference type="AlphaFoldDB" id="A0A4T0RNI0"/>
<dbReference type="EMBL" id="SPRV01000038">
    <property type="protein sequence ID" value="TIC60565.1"/>
    <property type="molecule type" value="Genomic_DNA"/>
</dbReference>
<dbReference type="Proteomes" id="UP000305362">
    <property type="component" value="Unassembled WGS sequence"/>
</dbReference>
<evidence type="ECO:0000313" key="2">
    <source>
        <dbReference type="EMBL" id="TIB78386.1"/>
    </source>
</evidence>
<dbReference type="OrthoDB" id="420076at2759"/>
<evidence type="ECO:0000313" key="3">
    <source>
        <dbReference type="EMBL" id="TIC00065.1"/>
    </source>
</evidence>
<evidence type="ECO:0000313" key="6">
    <source>
        <dbReference type="Proteomes" id="UP000305362"/>
    </source>
</evidence>
<reference evidence="6 7" key="1">
    <citation type="submission" date="2019-03" db="EMBL/GenBank/DDBJ databases">
        <title>Sequencing 25 genomes of Wallemia mellicola.</title>
        <authorList>
            <person name="Gostincar C."/>
        </authorList>
    </citation>
    <scope>NUCLEOTIDE SEQUENCE [LARGE SCALE GENOMIC DNA]</scope>
    <source>
        <strain evidence="3 7">EXF-1262</strain>
        <strain evidence="5 8">EXF-1274</strain>
        <strain evidence="4 6">EXF-1277</strain>
        <strain evidence="2 9">EXF-6152</strain>
    </source>
</reference>